<dbReference type="EMBL" id="MLCO01000032">
    <property type="protein sequence ID" value="ONG56980.1"/>
    <property type="molecule type" value="Genomic_DNA"/>
</dbReference>
<reference evidence="1 2" key="1">
    <citation type="submission" date="2016-10" db="EMBL/GenBank/DDBJ databases">
        <title>Draft Genome sequence of Roseomonas sp. strain M3.</title>
        <authorList>
            <person name="Subhash Y."/>
            <person name="Lee S."/>
        </authorList>
    </citation>
    <scope>NUCLEOTIDE SEQUENCE [LARGE SCALE GENOMIC DNA]</scope>
    <source>
        <strain evidence="1 2">M3</strain>
    </source>
</reference>
<evidence type="ECO:0000313" key="2">
    <source>
        <dbReference type="Proteomes" id="UP000188879"/>
    </source>
</evidence>
<accession>A0A1V2H6N7</accession>
<keyword evidence="2" id="KW-1185">Reference proteome</keyword>
<gene>
    <name evidence="1" type="ORF">BKE38_05140</name>
</gene>
<organism evidence="1 2">
    <name type="scientific">Teichococcus deserti</name>
    <dbReference type="NCBI Taxonomy" id="1817963"/>
    <lineage>
        <taxon>Bacteria</taxon>
        <taxon>Pseudomonadati</taxon>
        <taxon>Pseudomonadota</taxon>
        <taxon>Alphaproteobacteria</taxon>
        <taxon>Acetobacterales</taxon>
        <taxon>Roseomonadaceae</taxon>
        <taxon>Roseomonas</taxon>
    </lineage>
</organism>
<dbReference type="AlphaFoldDB" id="A0A1V2H6N7"/>
<comment type="caution">
    <text evidence="1">The sequence shown here is derived from an EMBL/GenBank/DDBJ whole genome shotgun (WGS) entry which is preliminary data.</text>
</comment>
<protein>
    <submittedName>
        <fullName evidence="1">Uncharacterized protein</fullName>
    </submittedName>
</protein>
<sequence>MDEGQDAQEAWNGYCAAMEDVRRLCSAKHEQALRMVVVYEEPSRLATAWLVREALAHLANFWRLKK</sequence>
<name>A0A1V2H6N7_9PROT</name>
<dbReference type="Proteomes" id="UP000188879">
    <property type="component" value="Unassembled WGS sequence"/>
</dbReference>
<dbReference type="RefSeq" id="WP_076956315.1">
    <property type="nucleotide sequence ID" value="NZ_MLCO01000032.1"/>
</dbReference>
<evidence type="ECO:0000313" key="1">
    <source>
        <dbReference type="EMBL" id="ONG56980.1"/>
    </source>
</evidence>
<proteinExistence type="predicted"/>